<dbReference type="EMBL" id="CP002902">
    <property type="protein sequence ID" value="AEJ43267.1"/>
    <property type="molecule type" value="Genomic_DNA"/>
</dbReference>
<organism evidence="2 3">
    <name type="scientific">Alicyclobacillus acidocaldarius (strain Tc-4-1)</name>
    <name type="common">Bacillus acidocaldarius</name>
    <dbReference type="NCBI Taxonomy" id="1048834"/>
    <lineage>
        <taxon>Bacteria</taxon>
        <taxon>Bacillati</taxon>
        <taxon>Bacillota</taxon>
        <taxon>Bacilli</taxon>
        <taxon>Bacillales</taxon>
        <taxon>Alicyclobacillaceae</taxon>
        <taxon>Alicyclobacillus</taxon>
    </lineage>
</organism>
<name>F8IHX7_ALIAT</name>
<evidence type="ECO:0000313" key="3">
    <source>
        <dbReference type="Proteomes" id="UP000000292"/>
    </source>
</evidence>
<protein>
    <recommendedName>
        <fullName evidence="4">Flagellar FliJ protein</fullName>
    </recommendedName>
</protein>
<dbReference type="Gene3D" id="1.10.287.1700">
    <property type="match status" value="1"/>
</dbReference>
<dbReference type="InterPro" id="IPR053716">
    <property type="entry name" value="Flag_assembly_chemotaxis_eff"/>
</dbReference>
<dbReference type="HOGENOM" id="CLU_1727501_0_0_9"/>
<dbReference type="Proteomes" id="UP000000292">
    <property type="component" value="Chromosome"/>
</dbReference>
<reference evidence="3" key="2">
    <citation type="submission" date="2011-06" db="EMBL/GenBank/DDBJ databases">
        <title>The complete genome sequence of Alicyclobacillus acidocaldarius sp. Tc-4-1.</title>
        <authorList>
            <person name="Chen Y."/>
            <person name="He Y."/>
            <person name="Dong Z."/>
            <person name="Hu S."/>
        </authorList>
    </citation>
    <scope>NUCLEOTIDE SEQUENCE [LARGE SCALE GENOMIC DNA]</scope>
    <source>
        <strain evidence="3">Tc-4-1</strain>
    </source>
</reference>
<evidence type="ECO:0000313" key="2">
    <source>
        <dbReference type="EMBL" id="AEJ43267.1"/>
    </source>
</evidence>
<reference evidence="2 3" key="1">
    <citation type="journal article" date="2011" name="J. Bacteriol.">
        <title>Complete Genome Sequence of Alicyclobacillus acidocaldarius Strain Tc-4-1.</title>
        <authorList>
            <person name="Chen Y."/>
            <person name="He Y."/>
            <person name="Zhang B."/>
            <person name="Yang J."/>
            <person name="Li W."/>
            <person name="Dong Z."/>
            <person name="Hu S."/>
        </authorList>
    </citation>
    <scope>NUCLEOTIDE SEQUENCE [LARGE SCALE GENOMIC DNA]</scope>
    <source>
        <strain evidence="2 3">Tc-4-1</strain>
    </source>
</reference>
<accession>F8IHX7</accession>
<keyword evidence="1" id="KW-0175">Coiled coil</keyword>
<dbReference type="OrthoDB" id="2376599at2"/>
<evidence type="ECO:0008006" key="4">
    <source>
        <dbReference type="Google" id="ProtNLM"/>
    </source>
</evidence>
<sequence>MNNSIHRLAKRYEAICSKRRAIAEREYATSVRVESEVADRLKETEARLFQALAAASNLREAREWSVVGAFASYLEQLESRLTAEWEASADDVERKRRELQARYGEAEMWKSLRARLDNAKRNREERAWQAELDEYAIMRGARRSWKPSDLR</sequence>
<feature type="coiled-coil region" evidence="1">
    <location>
        <begin position="41"/>
        <end position="102"/>
    </location>
</feature>
<evidence type="ECO:0000256" key="1">
    <source>
        <dbReference type="SAM" id="Coils"/>
    </source>
</evidence>
<gene>
    <name evidence="2" type="ordered locus">TC41_1329</name>
</gene>
<dbReference type="KEGG" id="aad:TC41_1329"/>
<proteinExistence type="predicted"/>
<dbReference type="PATRIC" id="fig|1048834.4.peg.1265"/>
<dbReference type="AlphaFoldDB" id="F8IHX7"/>
<dbReference type="STRING" id="1048834.TC41_1329"/>
<dbReference type="RefSeq" id="WP_014464147.1">
    <property type="nucleotide sequence ID" value="NC_017167.1"/>
</dbReference>